<dbReference type="HAMAP" id="MF_01343_B">
    <property type="entry name" value="Ribosomal_uS15_B"/>
    <property type="match status" value="1"/>
</dbReference>
<dbReference type="InterPro" id="IPR009068">
    <property type="entry name" value="uS15_NS1_RNA-bd_sf"/>
</dbReference>
<protein>
    <submittedName>
        <fullName evidence="6">30S ribosomal protein S15</fullName>
    </submittedName>
</protein>
<comment type="similarity">
    <text evidence="1 4">Belongs to the universal ribosomal protein uS15 family.</text>
</comment>
<dbReference type="SMART" id="SM01387">
    <property type="entry name" value="Ribosomal_S15"/>
    <property type="match status" value="1"/>
</dbReference>
<evidence type="ECO:0000256" key="5">
    <source>
        <dbReference type="SAM" id="MobiDB-lite"/>
    </source>
</evidence>
<keyword evidence="3 4" id="KW-0687">Ribonucleoprotein</keyword>
<dbReference type="NCBIfam" id="TIGR00952">
    <property type="entry name" value="S15_bact"/>
    <property type="match status" value="1"/>
</dbReference>
<feature type="region of interest" description="Disordered" evidence="5">
    <location>
        <begin position="45"/>
        <end position="70"/>
    </location>
</feature>
<name>F1LG85_ASCSU</name>
<dbReference type="GO" id="GO:0006412">
    <property type="term" value="P:translation"/>
    <property type="evidence" value="ECO:0007669"/>
    <property type="project" value="InterPro"/>
</dbReference>
<dbReference type="EMBL" id="JI214037">
    <property type="protein sequence ID" value="ADY49139.1"/>
    <property type="molecule type" value="mRNA"/>
</dbReference>
<dbReference type="InterPro" id="IPR000589">
    <property type="entry name" value="Ribosomal_uS15"/>
</dbReference>
<evidence type="ECO:0000313" key="6">
    <source>
        <dbReference type="EMBL" id="ADY49139.1"/>
    </source>
</evidence>
<evidence type="ECO:0000256" key="2">
    <source>
        <dbReference type="ARBA" id="ARBA00022980"/>
    </source>
</evidence>
<dbReference type="GO" id="GO:0003735">
    <property type="term" value="F:structural constituent of ribosome"/>
    <property type="evidence" value="ECO:0007669"/>
    <property type="project" value="InterPro"/>
</dbReference>
<dbReference type="PANTHER" id="PTHR23321">
    <property type="entry name" value="RIBOSOMAL PROTEIN S15, BACTERIAL AND ORGANELLAR"/>
    <property type="match status" value="1"/>
</dbReference>
<dbReference type="SUPFAM" id="SSF47060">
    <property type="entry name" value="S15/NS1 RNA-binding domain"/>
    <property type="match status" value="1"/>
</dbReference>
<dbReference type="Pfam" id="PF00312">
    <property type="entry name" value="Ribosomal_S15"/>
    <property type="match status" value="1"/>
</dbReference>
<reference evidence="6" key="1">
    <citation type="journal article" date="2011" name="Genome Res.">
        <title>Deep small RNA sequencing from the nematode Ascaris reveals conservation, functional diversification, and novel developmental profiles.</title>
        <authorList>
            <person name="Wang J."/>
            <person name="Czech B."/>
            <person name="Crunk A."/>
            <person name="Wallace A."/>
            <person name="Mitreva M."/>
            <person name="Hannon G.J."/>
            <person name="Davis R.E."/>
        </authorList>
    </citation>
    <scope>NUCLEOTIDE SEQUENCE</scope>
</reference>
<dbReference type="GO" id="GO:0022627">
    <property type="term" value="C:cytosolic small ribosomal subunit"/>
    <property type="evidence" value="ECO:0007669"/>
    <property type="project" value="TreeGrafter"/>
</dbReference>
<dbReference type="FunFam" id="1.10.287.10:FF:000002">
    <property type="entry name" value="30S ribosomal protein S15"/>
    <property type="match status" value="1"/>
</dbReference>
<dbReference type="PANTHER" id="PTHR23321:SF26">
    <property type="entry name" value="SMALL RIBOSOMAL SUBUNIT PROTEIN US15M"/>
    <property type="match status" value="1"/>
</dbReference>
<feature type="compositionally biased region" description="Basic residues" evidence="5">
    <location>
        <begin position="46"/>
        <end position="70"/>
    </location>
</feature>
<evidence type="ECO:0000256" key="3">
    <source>
        <dbReference type="ARBA" id="ARBA00023274"/>
    </source>
</evidence>
<organism evidence="6">
    <name type="scientific">Ascaris suum</name>
    <name type="common">Pig roundworm</name>
    <name type="synonym">Ascaris lumbricoides</name>
    <dbReference type="NCBI Taxonomy" id="6253"/>
    <lineage>
        <taxon>Eukaryota</taxon>
        <taxon>Metazoa</taxon>
        <taxon>Ecdysozoa</taxon>
        <taxon>Nematoda</taxon>
        <taxon>Chromadorea</taxon>
        <taxon>Rhabditida</taxon>
        <taxon>Spirurina</taxon>
        <taxon>Ascaridomorpha</taxon>
        <taxon>Ascaridoidea</taxon>
        <taxon>Ascarididae</taxon>
        <taxon>Ascaris</taxon>
    </lineage>
</organism>
<dbReference type="CDD" id="cd00353">
    <property type="entry name" value="Ribosomal_S15p_S13e"/>
    <property type="match status" value="1"/>
</dbReference>
<evidence type="ECO:0000256" key="4">
    <source>
        <dbReference type="RuleBase" id="RU003919"/>
    </source>
</evidence>
<dbReference type="AlphaFoldDB" id="F1LG85"/>
<keyword evidence="2 4" id="KW-0689">Ribosomal protein</keyword>
<accession>F1LG85</accession>
<sequence length="70" mass="8071">MTKQEKQEIIKTYGKNDQDTGSAAVQIALLTAEINELNAHLEVHKKDNHSRRGLLKKVGKRRNLQKKRHI</sequence>
<dbReference type="Gene3D" id="1.10.287.10">
    <property type="entry name" value="S15/NS1, RNA-binding"/>
    <property type="match status" value="1"/>
</dbReference>
<dbReference type="InterPro" id="IPR005290">
    <property type="entry name" value="Ribosomal_uS15_bac-type"/>
</dbReference>
<evidence type="ECO:0000256" key="1">
    <source>
        <dbReference type="ARBA" id="ARBA00008434"/>
    </source>
</evidence>
<proteinExistence type="evidence at transcript level"/>